<dbReference type="RefSeq" id="WP_196417841.1">
    <property type="nucleotide sequence ID" value="NZ_JADQTO010000018.1"/>
</dbReference>
<evidence type="ECO:0000259" key="8">
    <source>
        <dbReference type="PROSITE" id="PS50893"/>
    </source>
</evidence>
<dbReference type="SUPFAM" id="SSF90123">
    <property type="entry name" value="ABC transporter transmembrane region"/>
    <property type="match status" value="1"/>
</dbReference>
<reference evidence="10" key="1">
    <citation type="submission" date="2020-11" db="EMBL/GenBank/DDBJ databases">
        <title>Isolation and identification of active actinomycetes.</title>
        <authorList>
            <person name="Sun X."/>
        </authorList>
    </citation>
    <scope>NUCLEOTIDE SEQUENCE</scope>
    <source>
        <strain evidence="10">NEAU-A11</strain>
    </source>
</reference>
<dbReference type="InterPro" id="IPR039421">
    <property type="entry name" value="Type_1_exporter"/>
</dbReference>
<dbReference type="GO" id="GO:0016887">
    <property type="term" value="F:ATP hydrolysis activity"/>
    <property type="evidence" value="ECO:0007669"/>
    <property type="project" value="InterPro"/>
</dbReference>
<feature type="domain" description="ABC transmembrane type-1" evidence="9">
    <location>
        <begin position="4"/>
        <end position="187"/>
    </location>
</feature>
<evidence type="ECO:0000256" key="2">
    <source>
        <dbReference type="ARBA" id="ARBA00022692"/>
    </source>
</evidence>
<keyword evidence="6 7" id="KW-0472">Membrane</keyword>
<comment type="caution">
    <text evidence="10">The sequence shown here is derived from an EMBL/GenBank/DDBJ whole genome shotgun (WGS) entry which is preliminary data.</text>
</comment>
<accession>A0A931CF47</accession>
<evidence type="ECO:0000259" key="9">
    <source>
        <dbReference type="PROSITE" id="PS50929"/>
    </source>
</evidence>
<keyword evidence="2 7" id="KW-0812">Transmembrane</keyword>
<evidence type="ECO:0000256" key="5">
    <source>
        <dbReference type="ARBA" id="ARBA00022989"/>
    </source>
</evidence>
<evidence type="ECO:0000256" key="1">
    <source>
        <dbReference type="ARBA" id="ARBA00004651"/>
    </source>
</evidence>
<dbReference type="PANTHER" id="PTHR24221">
    <property type="entry name" value="ATP-BINDING CASSETTE SUB-FAMILY B"/>
    <property type="match status" value="1"/>
</dbReference>
<evidence type="ECO:0000256" key="7">
    <source>
        <dbReference type="SAM" id="Phobius"/>
    </source>
</evidence>
<sequence length="497" mass="51345">MTRLVALLAAVLVAHAGQYGLFLYSWIILGGATFAGELTGTVIAAWAVTMAAGLGCRAVTSHLQSALAVIAGARLRRRLLRGALGLDPAAVRREGTGHLLGRVLETESLEDLATGGALRGLAAAVELVLAAVLLTTALGPAVPVLLTGWLVAAAVATARYTRRRMAWTTARLALGNDLAEKIAGHRTRAVQQDPEHRHDGERAALDAYTSLAASMDRGLTVLTVLIPRGWALTGTALLAASVAAGAAAPARAAGALAVMFTYGAMAHLSTGLAGLADARCAWAQLGPLLPVTTNEPPADAAVPETVTIKANGVGFHYPGRAHAALPPIDLRIDAGDRLVLEGPSGSGKSTLAALLAGTLEPTTGRLHLTSTTPGTVLAVPQADHNHLLLGPLAMNVLLGRAWPPEPADLRSAEEVCRAIGLGDLLDRMPAGMAQIIGETGWRLSEGERSLVFLARALLQGAPVLILDETFGALDPHTLDTALNAALDRTSTLVVVRH</sequence>
<name>A0A931CF47_9ACTN</name>
<evidence type="ECO:0000256" key="6">
    <source>
        <dbReference type="ARBA" id="ARBA00023136"/>
    </source>
</evidence>
<dbReference type="PROSITE" id="PS50893">
    <property type="entry name" value="ABC_TRANSPORTER_2"/>
    <property type="match status" value="1"/>
</dbReference>
<dbReference type="PROSITE" id="PS50929">
    <property type="entry name" value="ABC_TM1F"/>
    <property type="match status" value="1"/>
</dbReference>
<dbReference type="InterPro" id="IPR036640">
    <property type="entry name" value="ABC1_TM_sf"/>
</dbReference>
<evidence type="ECO:0000313" key="10">
    <source>
        <dbReference type="EMBL" id="MBG0566063.1"/>
    </source>
</evidence>
<dbReference type="SUPFAM" id="SSF52540">
    <property type="entry name" value="P-loop containing nucleoside triphosphate hydrolases"/>
    <property type="match status" value="1"/>
</dbReference>
<dbReference type="InterPro" id="IPR027417">
    <property type="entry name" value="P-loop_NTPase"/>
</dbReference>
<dbReference type="SMART" id="SM00382">
    <property type="entry name" value="AAA"/>
    <property type="match status" value="1"/>
</dbReference>
<gene>
    <name evidence="10" type="ORF">I4J89_31915</name>
</gene>
<evidence type="ECO:0000256" key="3">
    <source>
        <dbReference type="ARBA" id="ARBA00022741"/>
    </source>
</evidence>
<dbReference type="Proteomes" id="UP000598146">
    <property type="component" value="Unassembled WGS sequence"/>
</dbReference>
<evidence type="ECO:0000313" key="11">
    <source>
        <dbReference type="Proteomes" id="UP000598146"/>
    </source>
</evidence>
<dbReference type="InterPro" id="IPR003593">
    <property type="entry name" value="AAA+_ATPase"/>
</dbReference>
<organism evidence="10 11">
    <name type="scientific">Actinoplanes aureus</name>
    <dbReference type="NCBI Taxonomy" id="2792083"/>
    <lineage>
        <taxon>Bacteria</taxon>
        <taxon>Bacillati</taxon>
        <taxon>Actinomycetota</taxon>
        <taxon>Actinomycetes</taxon>
        <taxon>Micromonosporales</taxon>
        <taxon>Micromonosporaceae</taxon>
        <taxon>Actinoplanes</taxon>
    </lineage>
</organism>
<keyword evidence="5 7" id="KW-1133">Transmembrane helix</keyword>
<dbReference type="GO" id="GO:0034040">
    <property type="term" value="F:ATPase-coupled lipid transmembrane transporter activity"/>
    <property type="evidence" value="ECO:0007669"/>
    <property type="project" value="TreeGrafter"/>
</dbReference>
<dbReference type="GO" id="GO:0005886">
    <property type="term" value="C:plasma membrane"/>
    <property type="evidence" value="ECO:0007669"/>
    <property type="project" value="UniProtKB-SubCell"/>
</dbReference>
<proteinExistence type="predicted"/>
<feature type="transmembrane region" description="Helical" evidence="7">
    <location>
        <begin position="117"/>
        <end position="138"/>
    </location>
</feature>
<keyword evidence="4 10" id="KW-0067">ATP-binding</keyword>
<evidence type="ECO:0000256" key="4">
    <source>
        <dbReference type="ARBA" id="ARBA00022840"/>
    </source>
</evidence>
<dbReference type="Gene3D" id="1.20.1560.10">
    <property type="entry name" value="ABC transporter type 1, transmembrane domain"/>
    <property type="match status" value="1"/>
</dbReference>
<dbReference type="Pfam" id="PF00005">
    <property type="entry name" value="ABC_tran"/>
    <property type="match status" value="1"/>
</dbReference>
<dbReference type="GO" id="GO:0140359">
    <property type="term" value="F:ABC-type transporter activity"/>
    <property type="evidence" value="ECO:0007669"/>
    <property type="project" value="InterPro"/>
</dbReference>
<dbReference type="EMBL" id="JADQTO010000018">
    <property type="protein sequence ID" value="MBG0566063.1"/>
    <property type="molecule type" value="Genomic_DNA"/>
</dbReference>
<dbReference type="GO" id="GO:0005524">
    <property type="term" value="F:ATP binding"/>
    <property type="evidence" value="ECO:0007669"/>
    <property type="project" value="UniProtKB-KW"/>
</dbReference>
<feature type="transmembrane region" description="Helical" evidence="7">
    <location>
        <begin position="26"/>
        <end position="48"/>
    </location>
</feature>
<protein>
    <submittedName>
        <fullName evidence="10">ATP-binding cassette domain-containing protein</fullName>
    </submittedName>
</protein>
<dbReference type="InterPro" id="IPR011527">
    <property type="entry name" value="ABC1_TM_dom"/>
</dbReference>
<comment type="subcellular location">
    <subcellularLocation>
        <location evidence="1">Cell membrane</location>
        <topology evidence="1">Multi-pass membrane protein</topology>
    </subcellularLocation>
</comment>
<dbReference type="AlphaFoldDB" id="A0A931CF47"/>
<dbReference type="InterPro" id="IPR003439">
    <property type="entry name" value="ABC_transporter-like_ATP-bd"/>
</dbReference>
<dbReference type="PANTHER" id="PTHR24221:SF654">
    <property type="entry name" value="ATP-BINDING CASSETTE SUB-FAMILY B MEMBER 6"/>
    <property type="match status" value="1"/>
</dbReference>
<dbReference type="Gene3D" id="3.40.50.300">
    <property type="entry name" value="P-loop containing nucleotide triphosphate hydrolases"/>
    <property type="match status" value="1"/>
</dbReference>
<keyword evidence="3" id="KW-0547">Nucleotide-binding</keyword>
<feature type="domain" description="ABC transporter" evidence="8">
    <location>
        <begin position="308"/>
        <end position="497"/>
    </location>
</feature>
<keyword evidence="11" id="KW-1185">Reference proteome</keyword>